<accession>A0AAD7J2K1</accession>
<dbReference type="InterPro" id="IPR040521">
    <property type="entry name" value="KDZ"/>
</dbReference>
<proteinExistence type="predicted"/>
<feature type="domain" description="CxC2-like cysteine cluster KDZ transposase-associated" evidence="2">
    <location>
        <begin position="188"/>
        <end position="280"/>
    </location>
</feature>
<protein>
    <recommendedName>
        <fullName evidence="2">CxC2-like cysteine cluster KDZ transposase-associated domain-containing protein</fullName>
    </recommendedName>
</protein>
<reference evidence="3" key="1">
    <citation type="submission" date="2023-03" db="EMBL/GenBank/DDBJ databases">
        <title>Massive genome expansion in bonnet fungi (Mycena s.s.) driven by repeated elements and novel gene families across ecological guilds.</title>
        <authorList>
            <consortium name="Lawrence Berkeley National Laboratory"/>
            <person name="Harder C.B."/>
            <person name="Miyauchi S."/>
            <person name="Viragh M."/>
            <person name="Kuo A."/>
            <person name="Thoen E."/>
            <person name="Andreopoulos B."/>
            <person name="Lu D."/>
            <person name="Skrede I."/>
            <person name="Drula E."/>
            <person name="Henrissat B."/>
            <person name="Morin E."/>
            <person name="Kohler A."/>
            <person name="Barry K."/>
            <person name="LaButti K."/>
            <person name="Morin E."/>
            <person name="Salamov A."/>
            <person name="Lipzen A."/>
            <person name="Mereny Z."/>
            <person name="Hegedus B."/>
            <person name="Baldrian P."/>
            <person name="Stursova M."/>
            <person name="Weitz H."/>
            <person name="Taylor A."/>
            <person name="Grigoriev I.V."/>
            <person name="Nagy L.G."/>
            <person name="Martin F."/>
            <person name="Kauserud H."/>
        </authorList>
    </citation>
    <scope>NUCLEOTIDE SEQUENCE</scope>
    <source>
        <strain evidence="3">CBHHK188m</strain>
    </source>
</reference>
<evidence type="ECO:0000313" key="3">
    <source>
        <dbReference type="EMBL" id="KAJ7754658.1"/>
    </source>
</evidence>
<keyword evidence="4" id="KW-1185">Reference proteome</keyword>
<dbReference type="AlphaFoldDB" id="A0AAD7J2K1"/>
<feature type="compositionally biased region" description="Basic residues" evidence="1">
    <location>
        <begin position="1"/>
        <end position="10"/>
    </location>
</feature>
<dbReference type="EMBL" id="JARJLG010000066">
    <property type="protein sequence ID" value="KAJ7754658.1"/>
    <property type="molecule type" value="Genomic_DNA"/>
</dbReference>
<feature type="compositionally biased region" description="Polar residues" evidence="1">
    <location>
        <begin position="19"/>
        <end position="35"/>
    </location>
</feature>
<gene>
    <name evidence="3" type="ORF">DFH07DRAFT_868558</name>
</gene>
<comment type="caution">
    <text evidence="3">The sequence shown here is derived from an EMBL/GenBank/DDBJ whole genome shotgun (WGS) entry which is preliminary data.</text>
</comment>
<dbReference type="Pfam" id="PF18758">
    <property type="entry name" value="KDZ"/>
    <property type="match status" value="1"/>
</dbReference>
<dbReference type="Pfam" id="PF18803">
    <property type="entry name" value="CxC2"/>
    <property type="match status" value="1"/>
</dbReference>
<feature type="region of interest" description="Disordered" evidence="1">
    <location>
        <begin position="81"/>
        <end position="105"/>
    </location>
</feature>
<feature type="region of interest" description="Disordered" evidence="1">
    <location>
        <begin position="1"/>
        <end position="54"/>
    </location>
</feature>
<dbReference type="Proteomes" id="UP001215280">
    <property type="component" value="Unassembled WGS sequence"/>
</dbReference>
<organism evidence="3 4">
    <name type="scientific">Mycena maculata</name>
    <dbReference type="NCBI Taxonomy" id="230809"/>
    <lineage>
        <taxon>Eukaryota</taxon>
        <taxon>Fungi</taxon>
        <taxon>Dikarya</taxon>
        <taxon>Basidiomycota</taxon>
        <taxon>Agaricomycotina</taxon>
        <taxon>Agaricomycetes</taxon>
        <taxon>Agaricomycetidae</taxon>
        <taxon>Agaricales</taxon>
        <taxon>Marasmiineae</taxon>
        <taxon>Mycenaceae</taxon>
        <taxon>Mycena</taxon>
    </lineage>
</organism>
<evidence type="ECO:0000259" key="2">
    <source>
        <dbReference type="Pfam" id="PF18803"/>
    </source>
</evidence>
<name>A0AAD7J2K1_9AGAR</name>
<evidence type="ECO:0000313" key="4">
    <source>
        <dbReference type="Proteomes" id="UP001215280"/>
    </source>
</evidence>
<dbReference type="InterPro" id="IPR041457">
    <property type="entry name" value="CxC2_KDZ-assoc"/>
</dbReference>
<feature type="compositionally biased region" description="Acidic residues" evidence="1">
    <location>
        <begin position="1047"/>
        <end position="1076"/>
    </location>
</feature>
<sequence length="1076" mass="122240">MSGRGRKGGQLRRAAPTGSLHTHQPHRSSVIQTSADGRRAVERTSNIDVQPGVPDYYQDDLQTNAAVEADDFSYGLGDDSLPPEVQGPSMDGIELQGKKKKRTENSTWATNHRDEYLDEVIRLNGRGDKAFHMNCCGCGEASPKFRCEHQTCVGADMYCAECIVKNHRALPAHWIEEWKGTVFKRTSLAKLGLVVQLGHPRGYGCPNSTDAHKNFTLINDTGIHTINLRFCGARWWPATSRDPQTCATFAVIRLFRFLNCQGKLTAHDFMKSLELLTNNDGLTPPPSRRRAFREIVRQYRMNSPMVRAGRGHDDSGIAGTAQGELAPLCRQCPQPGKNLETDWEKINWDLMPEDLRYKYFTFLAQDCNFRLINRDISTEAKDPIVDDGLGHFVNNSLYTTYLRDHVSDEEISSCSGFQAMFLANTKWVKGLRATGVGGVTCARHNIWRPNGIGDLQLGERFCNMDFILLSAVLNLFMLYLILSYDIACQFSKKFWERMPGLPSQFHLNIPKKNVWWKVPNFHLKPHKPFCHSPYSFHYMWGAGWTHGETVEQNWEFTNGAAGSTKMMGRGARHATLEDLFGYHNWRRTVSNRGILARRMAEDVVEGQEHREAFEAFDAALASTVPELTASWKKWVHEWESKQHTDGNLSPFELSEKVYSMKEIRMKMATDGTTHDGEGEPIVKADTVSSFILMGLDIEQSQRILAVDVKAIADPTALQTLDFAKRRAGITRQIRAFRKLQRRYMPHLRRYMTVVQRASLDTEGERLAEEVRVFLPSSILEASKRSKACATGLAAIEEELHEAEALEALEDLRQGLRCCTLTNRYRLDTIPRRIKRLDLRHLHEPLFHGYRFARNALMWLRGNGAWERKLRVLEEGDIRALNERVLSEEEEAEKEKLVQLGAFIEGGVAGVGSVATGETHRKLSWIWYTSKATDPSEAELTDALRIEWCKAYARTRRWREDVVLVEEEMRRTIEFGYWMAATWEMRAGARTRGVDEPLHEGLNAYAQEQLERKWAGIRAKGRAYLAGEALGEGARVLVNIDGEGGSGEGDDDDDEAEERELEEVEEEDGEDDDDEED</sequence>
<evidence type="ECO:0000256" key="1">
    <source>
        <dbReference type="SAM" id="MobiDB-lite"/>
    </source>
</evidence>
<feature type="region of interest" description="Disordered" evidence="1">
    <location>
        <begin position="1038"/>
        <end position="1076"/>
    </location>
</feature>